<dbReference type="EMBL" id="JAOVQM010000011">
    <property type="protein sequence ID" value="MCV2232845.1"/>
    <property type="molecule type" value="Genomic_DNA"/>
</dbReference>
<dbReference type="RefSeq" id="WP_263609034.1">
    <property type="nucleotide sequence ID" value="NZ_JAOVQM010000011.1"/>
</dbReference>
<keyword evidence="3" id="KW-1185">Reference proteome</keyword>
<dbReference type="InterPro" id="IPR002575">
    <property type="entry name" value="Aminoglycoside_PTrfase"/>
</dbReference>
<protein>
    <submittedName>
        <fullName evidence="2">Aminoglycoside phosphotransferase family protein</fullName>
    </submittedName>
</protein>
<name>A0ABT2Y9Z4_9MOLU</name>
<evidence type="ECO:0000313" key="3">
    <source>
        <dbReference type="Proteomes" id="UP001177160"/>
    </source>
</evidence>
<comment type="caution">
    <text evidence="2">The sequence shown here is derived from an EMBL/GenBank/DDBJ whole genome shotgun (WGS) entry which is preliminary data.</text>
</comment>
<feature type="domain" description="Aminoglycoside phosphotransferase" evidence="1">
    <location>
        <begin position="122"/>
        <end position="196"/>
    </location>
</feature>
<dbReference type="Pfam" id="PF01636">
    <property type="entry name" value="APH"/>
    <property type="match status" value="1"/>
</dbReference>
<sequence length="244" mass="28779">MASLQVIGRGKIATIYTDGTYAFKTYPESFPTAWIHYEYQTHQAVFEHTDLPLIRYKYLDGQRQIQMDYIQGKTLADRMRKDKYKQGLEDFVQLQILIFKHSVPTLNDAFKVFESQIKQAHLNPELQEKALQSLNKIEFKQQLCHLDFHLENILFDGQKYIIIDWVNAKQGNPVMDIARSYIIFKQYAQRMANKYLRLICNAMSIEEADVYKAIPLMAFLRLLENDTDPFRHTLESYILEENHA</sequence>
<dbReference type="SUPFAM" id="SSF56112">
    <property type="entry name" value="Protein kinase-like (PK-like)"/>
    <property type="match status" value="1"/>
</dbReference>
<proteinExistence type="predicted"/>
<gene>
    <name evidence="2" type="ORF">N7548_08435</name>
</gene>
<dbReference type="InterPro" id="IPR011009">
    <property type="entry name" value="Kinase-like_dom_sf"/>
</dbReference>
<reference evidence="2" key="1">
    <citation type="submission" date="2022-09" db="EMBL/GenBank/DDBJ databases">
        <title>Novel Mycoplasma species identified in domestic and wild animals.</title>
        <authorList>
            <person name="Volokhov D.V."/>
            <person name="Furtak V.A."/>
            <person name="Zagorodnyaya T.A."/>
        </authorList>
    </citation>
    <scope>NUCLEOTIDE SEQUENCE</scope>
    <source>
        <strain evidence="2">Oakley</strain>
    </source>
</reference>
<evidence type="ECO:0000259" key="1">
    <source>
        <dbReference type="Pfam" id="PF01636"/>
    </source>
</evidence>
<dbReference type="Gene3D" id="3.90.1200.10">
    <property type="match status" value="1"/>
</dbReference>
<accession>A0ABT2Y9Z4</accession>
<organism evidence="2 3">
    <name type="scientific">Paracholeplasma manati</name>
    <dbReference type="NCBI Taxonomy" id="591373"/>
    <lineage>
        <taxon>Bacteria</taxon>
        <taxon>Bacillati</taxon>
        <taxon>Mycoplasmatota</taxon>
        <taxon>Mollicutes</taxon>
        <taxon>Acholeplasmatales</taxon>
        <taxon>Acholeplasmataceae</taxon>
        <taxon>Paracholeplasma</taxon>
    </lineage>
</organism>
<evidence type="ECO:0000313" key="2">
    <source>
        <dbReference type="EMBL" id="MCV2232845.1"/>
    </source>
</evidence>
<dbReference type="Proteomes" id="UP001177160">
    <property type="component" value="Unassembled WGS sequence"/>
</dbReference>